<comment type="caution">
    <text evidence="3">The sequence shown here is derived from an EMBL/GenBank/DDBJ whole genome shotgun (WGS) entry which is preliminary data.</text>
</comment>
<dbReference type="PROSITE" id="PS51318">
    <property type="entry name" value="TAT"/>
    <property type="match status" value="1"/>
</dbReference>
<dbReference type="AlphaFoldDB" id="A0A3M8F768"/>
<dbReference type="Proteomes" id="UP000028058">
    <property type="component" value="Unassembled WGS sequence"/>
</dbReference>
<reference evidence="3 4" key="1">
    <citation type="journal article" date="2014" name="Genome Announc.">
        <title>Draft Genome Sequence of Streptomyces fradiae ATCC 19609, a Strain Highly Sensitive to Antibiotics.</title>
        <authorList>
            <person name="Bekker O.B."/>
            <person name="Klimina K.M."/>
            <person name="Vatlin A.A."/>
            <person name="Zakharevich N.V."/>
            <person name="Kasianov A.S."/>
            <person name="Danilenko V.N."/>
        </authorList>
    </citation>
    <scope>NUCLEOTIDE SEQUENCE [LARGE SCALE GENOMIC DNA]</scope>
    <source>
        <strain evidence="3 4">ATCC 19609</strain>
    </source>
</reference>
<sequence length="328" mass="34496">MNCTLRRRTALRRVATATVAVALGLSLSACGGIDRAVAEDGGPVSVKVGIIPIIDVAPLYLGVEQGFFEEENLEVEMESGQGGAAIVPGVLSEQYQFGFSNTASLLLSVSKGQGLQAVAAGAATTGESGEDFGAVVVPEDSRIKDAADLEGKRVAVNTLQNINTLTINQAVRAGGGDPSTIEYVELPFPDIAPAVAAGDVDAGQVVEPFVTVAEQQGNRQVTSNFAAADPLLMVGLYFTSDRYAQQHPEVVAAFTRAMEKSLAHARRDPEKARAILDEYTDIAPEVQKNIVLPDWPEKIGIGSVKRLALLMAKDGITESPPDTAKLLP</sequence>
<dbReference type="InterPro" id="IPR015168">
    <property type="entry name" value="SsuA/THI5"/>
</dbReference>
<dbReference type="SUPFAM" id="SSF53850">
    <property type="entry name" value="Periplasmic binding protein-like II"/>
    <property type="match status" value="1"/>
</dbReference>
<organism evidence="3 4">
    <name type="scientific">Streptomyces xinghaiensis</name>
    <dbReference type="NCBI Taxonomy" id="1038928"/>
    <lineage>
        <taxon>Bacteria</taxon>
        <taxon>Bacillati</taxon>
        <taxon>Actinomycetota</taxon>
        <taxon>Actinomycetes</taxon>
        <taxon>Kitasatosporales</taxon>
        <taxon>Streptomycetaceae</taxon>
        <taxon>Streptomyces</taxon>
    </lineage>
</organism>
<dbReference type="InterPro" id="IPR006311">
    <property type="entry name" value="TAT_signal"/>
</dbReference>
<accession>A0A3M8F768</accession>
<dbReference type="EMBL" id="JNAD02000002">
    <property type="protein sequence ID" value="RKM97903.1"/>
    <property type="molecule type" value="Genomic_DNA"/>
</dbReference>
<evidence type="ECO:0000313" key="3">
    <source>
        <dbReference type="EMBL" id="RKM97903.1"/>
    </source>
</evidence>
<protein>
    <submittedName>
        <fullName evidence="3">Nitrate ABC transporter substrate-binding protein</fullName>
    </submittedName>
</protein>
<dbReference type="PANTHER" id="PTHR30024:SF42">
    <property type="entry name" value="ALIPHATIC SULFONATES-BINDING PROTEIN-RELATED"/>
    <property type="match status" value="1"/>
</dbReference>
<dbReference type="OrthoDB" id="8877897at2"/>
<gene>
    <name evidence="3" type="ORF">SFRA_004960</name>
</gene>
<proteinExistence type="predicted"/>
<feature type="signal peptide" evidence="1">
    <location>
        <begin position="1"/>
        <end position="31"/>
    </location>
</feature>
<feature type="chain" id="PRO_5043184450" evidence="1">
    <location>
        <begin position="32"/>
        <end position="328"/>
    </location>
</feature>
<dbReference type="RefSeq" id="WP_078650135.1">
    <property type="nucleotide sequence ID" value="NZ_CP134822.1"/>
</dbReference>
<evidence type="ECO:0000256" key="1">
    <source>
        <dbReference type="SAM" id="SignalP"/>
    </source>
</evidence>
<evidence type="ECO:0000313" key="4">
    <source>
        <dbReference type="Proteomes" id="UP000028058"/>
    </source>
</evidence>
<keyword evidence="4" id="KW-1185">Reference proteome</keyword>
<dbReference type="PANTHER" id="PTHR30024">
    <property type="entry name" value="ALIPHATIC SULFONATES-BINDING PROTEIN-RELATED"/>
    <property type="match status" value="1"/>
</dbReference>
<dbReference type="PROSITE" id="PS51257">
    <property type="entry name" value="PROKAR_LIPOPROTEIN"/>
    <property type="match status" value="1"/>
</dbReference>
<keyword evidence="1" id="KW-0732">Signal</keyword>
<feature type="domain" description="SsuA/THI5-like" evidence="2">
    <location>
        <begin position="55"/>
        <end position="272"/>
    </location>
</feature>
<dbReference type="Pfam" id="PF09084">
    <property type="entry name" value="NMT1"/>
    <property type="match status" value="1"/>
</dbReference>
<evidence type="ECO:0000259" key="2">
    <source>
        <dbReference type="Pfam" id="PF09084"/>
    </source>
</evidence>
<dbReference type="Gene3D" id="3.40.190.10">
    <property type="entry name" value="Periplasmic binding protein-like II"/>
    <property type="match status" value="2"/>
</dbReference>
<name>A0A3M8F768_9ACTN</name>